<evidence type="ECO:0000256" key="2">
    <source>
        <dbReference type="SAM" id="SignalP"/>
    </source>
</evidence>
<gene>
    <name evidence="4" type="ORF">AADG42_08605</name>
</gene>
<dbReference type="InterPro" id="IPR029000">
    <property type="entry name" value="Cyclophilin-like_dom_sf"/>
</dbReference>
<feature type="signal peptide" evidence="2">
    <location>
        <begin position="1"/>
        <end position="23"/>
    </location>
</feature>
<evidence type="ECO:0000313" key="5">
    <source>
        <dbReference type="Proteomes" id="UP001442841"/>
    </source>
</evidence>
<dbReference type="EC" id="5.2.1.8" evidence="4"/>
<evidence type="ECO:0000256" key="1">
    <source>
        <dbReference type="ARBA" id="ARBA00002388"/>
    </source>
</evidence>
<dbReference type="Gene3D" id="2.40.100.10">
    <property type="entry name" value="Cyclophilin-like"/>
    <property type="match status" value="1"/>
</dbReference>
<comment type="function">
    <text evidence="1">PPIases accelerate the folding of proteins. It catalyzes the cis-trans isomerization of proline imidic peptide bonds in oligopeptides.</text>
</comment>
<dbReference type="PROSITE" id="PS50072">
    <property type="entry name" value="CSA_PPIASE_2"/>
    <property type="match status" value="1"/>
</dbReference>
<feature type="chain" id="PRO_5045821073" evidence="2">
    <location>
        <begin position="24"/>
        <end position="223"/>
    </location>
</feature>
<accession>A0ABZ3FNS9</accession>
<feature type="domain" description="PPIase cyclophilin-type" evidence="3">
    <location>
        <begin position="75"/>
        <end position="221"/>
    </location>
</feature>
<dbReference type="SUPFAM" id="SSF50891">
    <property type="entry name" value="Cyclophilin-like"/>
    <property type="match status" value="1"/>
</dbReference>
<name>A0ABZ3FNS9_9ACTN</name>
<dbReference type="EMBL" id="CP154795">
    <property type="protein sequence ID" value="XAN07350.1"/>
    <property type="molecule type" value="Genomic_DNA"/>
</dbReference>
<dbReference type="Pfam" id="PF00160">
    <property type="entry name" value="Pro_isomerase"/>
    <property type="match status" value="1"/>
</dbReference>
<keyword evidence="4" id="KW-0413">Isomerase</keyword>
<dbReference type="InterPro" id="IPR002130">
    <property type="entry name" value="Cyclophilin-type_PPIase_dom"/>
</dbReference>
<dbReference type="InterPro" id="IPR044666">
    <property type="entry name" value="Cyclophilin_A-like"/>
</dbReference>
<dbReference type="PANTHER" id="PTHR45625">
    <property type="entry name" value="PEPTIDYL-PROLYL CIS-TRANS ISOMERASE-RELATED"/>
    <property type="match status" value="1"/>
</dbReference>
<dbReference type="Proteomes" id="UP001442841">
    <property type="component" value="Chromosome"/>
</dbReference>
<dbReference type="GO" id="GO:0003755">
    <property type="term" value="F:peptidyl-prolyl cis-trans isomerase activity"/>
    <property type="evidence" value="ECO:0007669"/>
    <property type="project" value="UniProtKB-EC"/>
</dbReference>
<dbReference type="RefSeq" id="WP_425308805.1">
    <property type="nucleotide sequence ID" value="NZ_CP154795.1"/>
</dbReference>
<evidence type="ECO:0000313" key="4">
    <source>
        <dbReference type="EMBL" id="XAN07350.1"/>
    </source>
</evidence>
<dbReference type="PANTHER" id="PTHR45625:SF3">
    <property type="entry name" value="PEPTIDYL-PROLYL CIS-TRANS ISOMERASE B-RELATED"/>
    <property type="match status" value="1"/>
</dbReference>
<sequence>MIPVSLAVVVVGALAACSPQNTATNAPTSGSTAGGAASACTYEPFGEPAKAVDPPSPNEVQTSGEVSWTITTNEGPVNITMDRAKTPCTIHSFESLAKQGFYDDTDCHRLVDSGIFVLQCGDPTGTGRGGPGYRFADETDSGMKYPAGTVAMANSGRDTNGSQFFLVYAESQLPPAYTVFGRMDPESLDVVGRIAAEGQDGRNSDGSGKPNNYAHIVEVKQRA</sequence>
<reference evidence="4 5" key="1">
    <citation type="submission" date="2024-04" db="EMBL/GenBank/DDBJ databases">
        <title>Isolation of an actinomycete strain from pig manure.</title>
        <authorList>
            <person name="Gong T."/>
            <person name="Yu Z."/>
            <person name="An M."/>
            <person name="Wei C."/>
            <person name="Yang W."/>
            <person name="Liu L."/>
        </authorList>
    </citation>
    <scope>NUCLEOTIDE SEQUENCE [LARGE SCALE GENOMIC DNA]</scope>
    <source>
        <strain evidence="4 5">ZF39</strain>
    </source>
</reference>
<dbReference type="CDD" id="cd00317">
    <property type="entry name" value="cyclophilin"/>
    <property type="match status" value="1"/>
</dbReference>
<organism evidence="4 5">
    <name type="scientific">Ammonicoccus fulvus</name>
    <dbReference type="NCBI Taxonomy" id="3138240"/>
    <lineage>
        <taxon>Bacteria</taxon>
        <taxon>Bacillati</taxon>
        <taxon>Actinomycetota</taxon>
        <taxon>Actinomycetes</taxon>
        <taxon>Propionibacteriales</taxon>
        <taxon>Propionibacteriaceae</taxon>
        <taxon>Ammonicoccus</taxon>
    </lineage>
</organism>
<evidence type="ECO:0000259" key="3">
    <source>
        <dbReference type="PROSITE" id="PS50072"/>
    </source>
</evidence>
<protein>
    <submittedName>
        <fullName evidence="4">Peptidylprolyl isomerase</fullName>
        <ecNumber evidence="4">5.2.1.8</ecNumber>
    </submittedName>
</protein>
<keyword evidence="5" id="KW-1185">Reference proteome</keyword>
<keyword evidence="2" id="KW-0732">Signal</keyword>
<proteinExistence type="predicted"/>